<evidence type="ECO:0000313" key="3">
    <source>
        <dbReference type="Proteomes" id="UP000005801"/>
    </source>
</evidence>
<dbReference type="AlphaFoldDB" id="A6GEI3"/>
<keyword evidence="1" id="KW-0472">Membrane</keyword>
<evidence type="ECO:0000313" key="2">
    <source>
        <dbReference type="EMBL" id="EDM75691.1"/>
    </source>
</evidence>
<reference evidence="2 3" key="1">
    <citation type="submission" date="2007-06" db="EMBL/GenBank/DDBJ databases">
        <authorList>
            <person name="Shimkets L."/>
            <person name="Ferriera S."/>
            <person name="Johnson J."/>
            <person name="Kravitz S."/>
            <person name="Beeson K."/>
            <person name="Sutton G."/>
            <person name="Rogers Y.-H."/>
            <person name="Friedman R."/>
            <person name="Frazier M."/>
            <person name="Venter J.C."/>
        </authorList>
    </citation>
    <scope>NUCLEOTIDE SEQUENCE [LARGE SCALE GENOMIC DNA]</scope>
    <source>
        <strain evidence="2 3">SIR-1</strain>
    </source>
</reference>
<accession>A6GEI3</accession>
<organism evidence="2 3">
    <name type="scientific">Plesiocystis pacifica SIR-1</name>
    <dbReference type="NCBI Taxonomy" id="391625"/>
    <lineage>
        <taxon>Bacteria</taxon>
        <taxon>Pseudomonadati</taxon>
        <taxon>Myxococcota</taxon>
        <taxon>Polyangia</taxon>
        <taxon>Nannocystales</taxon>
        <taxon>Nannocystaceae</taxon>
        <taxon>Plesiocystis</taxon>
    </lineage>
</organism>
<proteinExistence type="predicted"/>
<dbReference type="EMBL" id="ABCS01000083">
    <property type="protein sequence ID" value="EDM75691.1"/>
    <property type="molecule type" value="Genomic_DNA"/>
</dbReference>
<evidence type="ECO:0000256" key="1">
    <source>
        <dbReference type="SAM" id="Phobius"/>
    </source>
</evidence>
<comment type="caution">
    <text evidence="2">The sequence shown here is derived from an EMBL/GenBank/DDBJ whole genome shotgun (WGS) entry which is preliminary data.</text>
</comment>
<gene>
    <name evidence="2" type="ORF">PPSIR1_28731</name>
</gene>
<dbReference type="OrthoDB" id="5495113at2"/>
<feature type="transmembrane region" description="Helical" evidence="1">
    <location>
        <begin position="12"/>
        <end position="39"/>
    </location>
</feature>
<dbReference type="Proteomes" id="UP000005801">
    <property type="component" value="Unassembled WGS sequence"/>
</dbReference>
<keyword evidence="1" id="KW-0812">Transmembrane</keyword>
<keyword evidence="1" id="KW-1133">Transmembrane helix</keyword>
<keyword evidence="3" id="KW-1185">Reference proteome</keyword>
<evidence type="ECO:0008006" key="4">
    <source>
        <dbReference type="Google" id="ProtNLM"/>
    </source>
</evidence>
<sequence>MDVLFVIVAQLLLVPLVLWALLAIELSLGLISSVVAVLLGRRSAKEAVRNRLRSVVRRIVVLMVVSTTALLAADLLFFEALVSLALGGLDDREDLELRYANAEGSFILGRVELHGLELAGARGSHEGGPASTFTLAAETLVIDVDTLGMLTLDFAVEELSLDGVEGRYERFAPRVQADDEAGFELDREFTIERFHVGAAHFAYVDHDKADRTVHATLTELDAGPVRSEAPIFDLLYRTRGHGELRFGADAEAAALPFSLSTASPDASPRSTLELAAVPLDPFTHVVEDRTGLRASGQAAVVLGNRYVDAPESSAEGPKIELSLEAKLAGLQLSAGDSAGLAAKVMLEVAEHALVRLGGALTLDVQLVILERELMGMRSLAESDLVDRLVQASVDALQTQLRARDEG</sequence>
<feature type="transmembrane region" description="Helical" evidence="1">
    <location>
        <begin position="59"/>
        <end position="78"/>
    </location>
</feature>
<dbReference type="RefSeq" id="WP_006975123.1">
    <property type="nucleotide sequence ID" value="NZ_ABCS01000083.1"/>
</dbReference>
<protein>
    <recommendedName>
        <fullName evidence="4">AsmA domain-containing protein</fullName>
    </recommendedName>
</protein>
<name>A6GEI3_9BACT</name>